<dbReference type="SMART" id="SM00382">
    <property type="entry name" value="AAA"/>
    <property type="match status" value="1"/>
</dbReference>
<dbReference type="InterPro" id="IPR051120">
    <property type="entry name" value="ABC_AA/LPS_Transport"/>
</dbReference>
<dbReference type="Proteomes" id="UP000033870">
    <property type="component" value="Unassembled WGS sequence"/>
</dbReference>
<keyword evidence="1" id="KW-0813">Transport</keyword>
<dbReference type="STRING" id="1619044.UY92_C0004G0024"/>
<comment type="caution">
    <text evidence="5">The sequence shown here is derived from an EMBL/GenBank/DDBJ whole genome shotgun (WGS) entry which is preliminary data.</text>
</comment>
<dbReference type="GO" id="GO:0005886">
    <property type="term" value="C:plasma membrane"/>
    <property type="evidence" value="ECO:0007669"/>
    <property type="project" value="TreeGrafter"/>
</dbReference>
<evidence type="ECO:0000313" key="5">
    <source>
        <dbReference type="EMBL" id="KKW42688.1"/>
    </source>
</evidence>
<name>A0A0G1YGY8_9BACT</name>
<gene>
    <name evidence="5" type="ORF">UY92_C0004G0024</name>
</gene>
<dbReference type="PATRIC" id="fig|1619044.3.peg.295"/>
<proteinExistence type="predicted"/>
<dbReference type="PANTHER" id="PTHR45772:SF9">
    <property type="entry name" value="CONSERVED COMPONENT OF ABC TRANSPORTER FOR NATURAL AMINO ACIDS"/>
    <property type="match status" value="1"/>
</dbReference>
<protein>
    <submittedName>
        <fullName evidence="5">Amino acid/amide ABC transporter ATP-binding protein 1, HAAT family</fullName>
    </submittedName>
</protein>
<evidence type="ECO:0000256" key="2">
    <source>
        <dbReference type="ARBA" id="ARBA00022741"/>
    </source>
</evidence>
<dbReference type="CDD" id="cd03219">
    <property type="entry name" value="ABC_Mj1267_LivG_branched"/>
    <property type="match status" value="1"/>
</dbReference>
<keyword evidence="3 5" id="KW-0067">ATP-binding</keyword>
<evidence type="ECO:0000313" key="6">
    <source>
        <dbReference type="Proteomes" id="UP000033870"/>
    </source>
</evidence>
<feature type="domain" description="ABC transporter" evidence="4">
    <location>
        <begin position="4"/>
        <end position="243"/>
    </location>
</feature>
<evidence type="ECO:0000259" key="4">
    <source>
        <dbReference type="PROSITE" id="PS50893"/>
    </source>
</evidence>
<dbReference type="InterPro" id="IPR003593">
    <property type="entry name" value="AAA+_ATPase"/>
</dbReference>
<dbReference type="AlphaFoldDB" id="A0A0G1YGY8"/>
<sequence length="243" mass="26332">MAALETKDLTKKIFAVKAVDNLTLSLPAGNITGIIGPNGSGKSTLLNLLSGICKSDQGKIKVKGRALADVNPHRIASYGIARTFQGVRLFNQMTTIDNILLALSEKSFFRSLSRRTEKNLALRANEILRAAGLADWAYKPAGELSYGQRKLLEITRVLAAPADIILLDEPFAGLFPEIIVKVSALLKKTRADGRTVMLVEHNLKIIRELCDVVYVLDRGKLIAGGPPGETLSRPEVLAAYLGN</sequence>
<reference evidence="5 6" key="1">
    <citation type="journal article" date="2015" name="Nature">
        <title>rRNA introns, odd ribosomes, and small enigmatic genomes across a large radiation of phyla.</title>
        <authorList>
            <person name="Brown C.T."/>
            <person name="Hug L.A."/>
            <person name="Thomas B.C."/>
            <person name="Sharon I."/>
            <person name="Castelle C.J."/>
            <person name="Singh A."/>
            <person name="Wilkins M.J."/>
            <person name="Williams K.H."/>
            <person name="Banfield J.F."/>
        </authorList>
    </citation>
    <scope>NUCLEOTIDE SEQUENCE [LARGE SCALE GENOMIC DNA]</scope>
</reference>
<dbReference type="SUPFAM" id="SSF52540">
    <property type="entry name" value="P-loop containing nucleoside triphosphate hydrolases"/>
    <property type="match status" value="1"/>
</dbReference>
<accession>A0A0G1YGY8</accession>
<dbReference type="PROSITE" id="PS50893">
    <property type="entry name" value="ABC_TRANSPORTER_2"/>
    <property type="match status" value="1"/>
</dbReference>
<dbReference type="Pfam" id="PF00005">
    <property type="entry name" value="ABC_tran"/>
    <property type="match status" value="1"/>
</dbReference>
<evidence type="ECO:0000256" key="1">
    <source>
        <dbReference type="ARBA" id="ARBA00022448"/>
    </source>
</evidence>
<dbReference type="Gene3D" id="3.40.50.300">
    <property type="entry name" value="P-loop containing nucleotide triphosphate hydrolases"/>
    <property type="match status" value="1"/>
</dbReference>
<evidence type="ECO:0000256" key="3">
    <source>
        <dbReference type="ARBA" id="ARBA00022840"/>
    </source>
</evidence>
<organism evidence="5 6">
    <name type="scientific">Candidatus Magasanikbacteria bacterium GW2011_GWA2_56_11</name>
    <dbReference type="NCBI Taxonomy" id="1619044"/>
    <lineage>
        <taxon>Bacteria</taxon>
        <taxon>Candidatus Magasanikiibacteriota</taxon>
    </lineage>
</organism>
<dbReference type="GO" id="GO:0005524">
    <property type="term" value="F:ATP binding"/>
    <property type="evidence" value="ECO:0007669"/>
    <property type="project" value="UniProtKB-KW"/>
</dbReference>
<dbReference type="GO" id="GO:0016887">
    <property type="term" value="F:ATP hydrolysis activity"/>
    <property type="evidence" value="ECO:0007669"/>
    <property type="project" value="InterPro"/>
</dbReference>
<dbReference type="InterPro" id="IPR027417">
    <property type="entry name" value="P-loop_NTPase"/>
</dbReference>
<dbReference type="InterPro" id="IPR003439">
    <property type="entry name" value="ABC_transporter-like_ATP-bd"/>
</dbReference>
<keyword evidence="2" id="KW-0547">Nucleotide-binding</keyword>
<dbReference type="PANTHER" id="PTHR45772">
    <property type="entry name" value="CONSERVED COMPONENT OF ABC TRANSPORTER FOR NATURAL AMINO ACIDS-RELATED"/>
    <property type="match status" value="1"/>
</dbReference>
<dbReference type="EMBL" id="LCRX01000004">
    <property type="protein sequence ID" value="KKW42688.1"/>
    <property type="molecule type" value="Genomic_DNA"/>
</dbReference>